<comment type="caution">
    <text evidence="1">The sequence shown here is derived from an EMBL/GenBank/DDBJ whole genome shotgun (WGS) entry which is preliminary data.</text>
</comment>
<reference evidence="1 2" key="1">
    <citation type="submission" date="2023-09" db="EMBL/GenBank/DDBJ databases">
        <authorList>
            <person name="Rey-Velasco X."/>
        </authorList>
    </citation>
    <scope>NUCLEOTIDE SEQUENCE [LARGE SCALE GENOMIC DNA]</scope>
    <source>
        <strain evidence="1 2">W409</strain>
    </source>
</reference>
<protein>
    <submittedName>
        <fullName evidence="1">TIGR03016 family PEP-CTERM system-associated outer membrane protein</fullName>
    </submittedName>
</protein>
<gene>
    <name evidence="1" type="ORF">RM544_08700</name>
</gene>
<evidence type="ECO:0000313" key="1">
    <source>
        <dbReference type="EMBL" id="MDT0582618.1"/>
    </source>
</evidence>
<evidence type="ECO:0000313" key="2">
    <source>
        <dbReference type="Proteomes" id="UP001249020"/>
    </source>
</evidence>
<organism evidence="1 2">
    <name type="scientific">Brumicola blandensis</name>
    <dbReference type="NCBI Taxonomy" id="3075611"/>
    <lineage>
        <taxon>Bacteria</taxon>
        <taxon>Pseudomonadati</taxon>
        <taxon>Pseudomonadota</taxon>
        <taxon>Gammaproteobacteria</taxon>
        <taxon>Alteromonadales</taxon>
        <taxon>Alteromonadaceae</taxon>
        <taxon>Brumicola</taxon>
    </lineage>
</organism>
<dbReference type="InterPro" id="IPR017467">
    <property type="entry name" value="CHP03016_PEP-CTERM"/>
</dbReference>
<dbReference type="RefSeq" id="WP_311361400.1">
    <property type="nucleotide sequence ID" value="NZ_JAVRIE010000003.1"/>
</dbReference>
<dbReference type="Proteomes" id="UP001249020">
    <property type="component" value="Unassembled WGS sequence"/>
</dbReference>
<name>A0AAW8QZM4_9ALTE</name>
<proteinExistence type="predicted"/>
<accession>A0AAW8QZM4</accession>
<dbReference type="EMBL" id="JAVRIE010000003">
    <property type="protein sequence ID" value="MDT0582618.1"/>
    <property type="molecule type" value="Genomic_DNA"/>
</dbReference>
<keyword evidence="2" id="KW-1185">Reference proteome</keyword>
<dbReference type="SUPFAM" id="SSF56935">
    <property type="entry name" value="Porins"/>
    <property type="match status" value="1"/>
</dbReference>
<dbReference type="NCBIfam" id="TIGR03016">
    <property type="entry name" value="pepcterm_hypo_1"/>
    <property type="match status" value="1"/>
</dbReference>
<dbReference type="AlphaFoldDB" id="A0AAW8QZM4"/>
<sequence length="554" mass="62107">MTYYSRKKTCIAKAIIAIVLGAGYSSISFANELKYTIGVDSEAIFQDVFSEELQERINSTNYIVKPRLSVNYETRRGNFNWTATHSHVRRDLDELSTTDNYTNYSYRAGVELIDNLLNFNASGALNYQTVSSGGFLVDNFLLNANNLSKTRSNRFGLNLDLPKGDYFGHRTQVNYSSTESEQREGAPGQLNSNVISINTSTFTGENFERLSAQLNTSFAITDREEQGDYTNRLADVALSYRVKGNIGVIVTGTHEANQVASESEAFSLLRDFNSIGAGIIWRESDNKAIALTWNRADNESVEVDEDNNGYIGVDINWAFNPRTQVSADYSRRFFGESGSFSFQHRIKRFRTQIQYTEEVTSFSQLIADPNNLGVFVCADGINDLASCFQPSSLNYQLAPNETFVQFSDQNSEINDELILRKGLSWQVGTQQRRTSVSLSGRYSTNEYLESDRLSRTYSASTSVSFNIGQKTNIRWTTDAAFTDDILEGDSGSSDVYSSELSLTRKLGRYFDLSLDFSYLDRTTEGRVVGGTATGLTGDLQDRRISLNLKYTLNK</sequence>